<protein>
    <recommendedName>
        <fullName evidence="2">BURP domain-containing protein</fullName>
    </recommendedName>
</protein>
<evidence type="ECO:0000259" key="2">
    <source>
        <dbReference type="PROSITE" id="PS51277"/>
    </source>
</evidence>
<accession>A0AAN9XRU6</accession>
<comment type="caution">
    <text evidence="3">The sequence shown here is derived from an EMBL/GenBank/DDBJ whole genome shotgun (WGS) entry which is preliminary data.</text>
</comment>
<dbReference type="PROSITE" id="PS51277">
    <property type="entry name" value="BURP"/>
    <property type="match status" value="1"/>
</dbReference>
<name>A0AAN9XRU6_PSOTE</name>
<proteinExistence type="predicted"/>
<dbReference type="Pfam" id="PF03181">
    <property type="entry name" value="BURP"/>
    <property type="match status" value="2"/>
</dbReference>
<dbReference type="InterPro" id="IPR004873">
    <property type="entry name" value="BURP_dom"/>
</dbReference>
<sequence>MPLGLHKPSNIQPSSIRATSQPLGGRIWGSNNRFCGRMAAIGEDKFCTTSLESMMDFSISRLGKNIKAISIMFYCHKINATTIYMVPLMASDGTKAKALAICHHDTRGMDPIMLYEILKVKHGTIPVCHFVGNKSIAWIPNLVTTESDHAHLVFSRCYIFDCAHYF</sequence>
<feature type="domain" description="BURP" evidence="2">
    <location>
        <begin position="1"/>
        <end position="141"/>
    </location>
</feature>
<keyword evidence="1" id="KW-0732">Signal</keyword>
<gene>
    <name evidence="3" type="ORF">VNO78_07354</name>
</gene>
<dbReference type="Proteomes" id="UP001386955">
    <property type="component" value="Unassembled WGS sequence"/>
</dbReference>
<organism evidence="3 4">
    <name type="scientific">Psophocarpus tetragonolobus</name>
    <name type="common">Winged bean</name>
    <name type="synonym">Dolichos tetragonolobus</name>
    <dbReference type="NCBI Taxonomy" id="3891"/>
    <lineage>
        <taxon>Eukaryota</taxon>
        <taxon>Viridiplantae</taxon>
        <taxon>Streptophyta</taxon>
        <taxon>Embryophyta</taxon>
        <taxon>Tracheophyta</taxon>
        <taxon>Spermatophyta</taxon>
        <taxon>Magnoliopsida</taxon>
        <taxon>eudicotyledons</taxon>
        <taxon>Gunneridae</taxon>
        <taxon>Pentapetalae</taxon>
        <taxon>rosids</taxon>
        <taxon>fabids</taxon>
        <taxon>Fabales</taxon>
        <taxon>Fabaceae</taxon>
        <taxon>Papilionoideae</taxon>
        <taxon>50 kb inversion clade</taxon>
        <taxon>NPAAA clade</taxon>
        <taxon>indigoferoid/millettioid clade</taxon>
        <taxon>Phaseoleae</taxon>
        <taxon>Psophocarpus</taxon>
    </lineage>
</organism>
<dbReference type="AlphaFoldDB" id="A0AAN9XRU6"/>
<dbReference type="PANTHER" id="PTHR31236">
    <property type="entry name" value="BURP DOMAIN PROTEIN USPL1-LIKE"/>
    <property type="match status" value="1"/>
</dbReference>
<evidence type="ECO:0000256" key="1">
    <source>
        <dbReference type="ARBA" id="ARBA00022729"/>
    </source>
</evidence>
<keyword evidence="4" id="KW-1185">Reference proteome</keyword>
<evidence type="ECO:0000313" key="4">
    <source>
        <dbReference type="Proteomes" id="UP001386955"/>
    </source>
</evidence>
<dbReference type="EMBL" id="JAYMYS010000002">
    <property type="protein sequence ID" value="KAK7405745.1"/>
    <property type="molecule type" value="Genomic_DNA"/>
</dbReference>
<reference evidence="3 4" key="1">
    <citation type="submission" date="2024-01" db="EMBL/GenBank/DDBJ databases">
        <title>The genomes of 5 underutilized Papilionoideae crops provide insights into root nodulation and disease resistanc.</title>
        <authorList>
            <person name="Jiang F."/>
        </authorList>
    </citation>
    <scope>NUCLEOTIDE SEQUENCE [LARGE SCALE GENOMIC DNA]</scope>
    <source>
        <strain evidence="3">DUOXIRENSHENG_FW03</strain>
        <tissue evidence="3">Leaves</tissue>
    </source>
</reference>
<dbReference type="SMART" id="SM01045">
    <property type="entry name" value="BURP"/>
    <property type="match status" value="1"/>
</dbReference>
<dbReference type="PANTHER" id="PTHR31236:SF35">
    <property type="entry name" value="ABUNDANT PROTEIN, PUTATIVE-RELATED"/>
    <property type="match status" value="1"/>
</dbReference>
<dbReference type="InterPro" id="IPR044816">
    <property type="entry name" value="BURP"/>
</dbReference>
<evidence type="ECO:0000313" key="3">
    <source>
        <dbReference type="EMBL" id="KAK7405745.1"/>
    </source>
</evidence>